<reference evidence="13" key="1">
    <citation type="submission" date="2022-11" db="UniProtKB">
        <authorList>
            <consortium name="WormBaseParasite"/>
        </authorList>
    </citation>
    <scope>IDENTIFICATION</scope>
</reference>
<protein>
    <submittedName>
        <fullName evidence="13">Innexin</fullName>
    </submittedName>
</protein>
<dbReference type="PANTHER" id="PTHR11893">
    <property type="entry name" value="INNEXIN"/>
    <property type="match status" value="1"/>
</dbReference>
<evidence type="ECO:0000256" key="9">
    <source>
        <dbReference type="ARBA" id="ARBA00023065"/>
    </source>
</evidence>
<keyword evidence="5" id="KW-0812">Transmembrane</keyword>
<keyword evidence="10" id="KW-0472">Membrane</keyword>
<evidence type="ECO:0000256" key="8">
    <source>
        <dbReference type="ARBA" id="ARBA00022989"/>
    </source>
</evidence>
<keyword evidence="8" id="KW-1133">Transmembrane helix</keyword>
<sequence length="85" mass="9720">MLHLLSQYLAKLHATHDEDAVDRINYMYTNILLLSFSILLTGKHYIGKPLQCWVPAQFKIYVQGDVRDVVVAALELAWEDDTCLA</sequence>
<dbReference type="WBParaSite" id="PEQ_0001375401-mRNA-1">
    <property type="protein sequence ID" value="PEQ_0001375401-mRNA-1"/>
    <property type="gene ID" value="PEQ_0001375401"/>
</dbReference>
<evidence type="ECO:0000256" key="2">
    <source>
        <dbReference type="ARBA" id="ARBA00004651"/>
    </source>
</evidence>
<evidence type="ECO:0000313" key="13">
    <source>
        <dbReference type="WBParaSite" id="PEQ_0001375401-mRNA-1"/>
    </source>
</evidence>
<evidence type="ECO:0000256" key="10">
    <source>
        <dbReference type="ARBA" id="ARBA00023136"/>
    </source>
</evidence>
<accession>A0A914S960</accession>
<name>A0A914S960_PAREQ</name>
<dbReference type="PANTHER" id="PTHR11893:SF36">
    <property type="entry name" value="INNEXIN-5"/>
    <property type="match status" value="1"/>
</dbReference>
<keyword evidence="12" id="KW-1185">Reference proteome</keyword>
<dbReference type="AlphaFoldDB" id="A0A914S960"/>
<keyword evidence="9" id="KW-0406">Ion transport</keyword>
<evidence type="ECO:0000256" key="7">
    <source>
        <dbReference type="ARBA" id="ARBA00022949"/>
    </source>
</evidence>
<dbReference type="InterPro" id="IPR000990">
    <property type="entry name" value="Innexin"/>
</dbReference>
<evidence type="ECO:0000313" key="12">
    <source>
        <dbReference type="Proteomes" id="UP000887564"/>
    </source>
</evidence>
<evidence type="ECO:0000256" key="4">
    <source>
        <dbReference type="ARBA" id="ARBA00022475"/>
    </source>
</evidence>
<keyword evidence="7" id="KW-0965">Cell junction</keyword>
<keyword evidence="3" id="KW-0813">Transport</keyword>
<evidence type="ECO:0000256" key="6">
    <source>
        <dbReference type="ARBA" id="ARBA00022868"/>
    </source>
</evidence>
<keyword evidence="11" id="KW-0407">Ion channel</keyword>
<evidence type="ECO:0000256" key="3">
    <source>
        <dbReference type="ARBA" id="ARBA00022448"/>
    </source>
</evidence>
<dbReference type="GO" id="GO:0005886">
    <property type="term" value="C:plasma membrane"/>
    <property type="evidence" value="ECO:0007669"/>
    <property type="project" value="UniProtKB-SubCell"/>
</dbReference>
<dbReference type="Pfam" id="PF00876">
    <property type="entry name" value="Innexin"/>
    <property type="match status" value="1"/>
</dbReference>
<evidence type="ECO:0000256" key="5">
    <source>
        <dbReference type="ARBA" id="ARBA00022692"/>
    </source>
</evidence>
<dbReference type="GO" id="GO:0034220">
    <property type="term" value="P:monoatomic ion transmembrane transport"/>
    <property type="evidence" value="ECO:0007669"/>
    <property type="project" value="UniProtKB-KW"/>
</dbReference>
<dbReference type="Proteomes" id="UP000887564">
    <property type="component" value="Unplaced"/>
</dbReference>
<dbReference type="GO" id="GO:0005243">
    <property type="term" value="F:gap junction channel activity"/>
    <property type="evidence" value="ECO:0007669"/>
    <property type="project" value="TreeGrafter"/>
</dbReference>
<comment type="subcellular location">
    <subcellularLocation>
        <location evidence="1">Cell junction</location>
        <location evidence="1">Gap junction</location>
    </subcellularLocation>
    <subcellularLocation>
        <location evidence="2">Cell membrane</location>
        <topology evidence="2">Multi-pass membrane protein</topology>
    </subcellularLocation>
</comment>
<evidence type="ECO:0000256" key="11">
    <source>
        <dbReference type="ARBA" id="ARBA00023303"/>
    </source>
</evidence>
<keyword evidence="4" id="KW-1003">Cell membrane</keyword>
<proteinExistence type="predicted"/>
<organism evidence="12 13">
    <name type="scientific">Parascaris equorum</name>
    <name type="common">Equine roundworm</name>
    <dbReference type="NCBI Taxonomy" id="6256"/>
    <lineage>
        <taxon>Eukaryota</taxon>
        <taxon>Metazoa</taxon>
        <taxon>Ecdysozoa</taxon>
        <taxon>Nematoda</taxon>
        <taxon>Chromadorea</taxon>
        <taxon>Rhabditida</taxon>
        <taxon>Spirurina</taxon>
        <taxon>Ascaridomorpha</taxon>
        <taxon>Ascaridoidea</taxon>
        <taxon>Ascarididae</taxon>
        <taxon>Parascaris</taxon>
    </lineage>
</organism>
<dbReference type="GO" id="GO:0005921">
    <property type="term" value="C:gap junction"/>
    <property type="evidence" value="ECO:0007669"/>
    <property type="project" value="UniProtKB-SubCell"/>
</dbReference>
<evidence type="ECO:0000256" key="1">
    <source>
        <dbReference type="ARBA" id="ARBA00004610"/>
    </source>
</evidence>
<keyword evidence="6" id="KW-0303">Gap junction</keyword>